<dbReference type="Pfam" id="PF11575">
    <property type="entry name" value="FhuF_C"/>
    <property type="match status" value="1"/>
</dbReference>
<evidence type="ECO:0000313" key="3">
    <source>
        <dbReference type="EMBL" id="MCS7478770.1"/>
    </source>
</evidence>
<dbReference type="AlphaFoldDB" id="A0A9X3AGU7"/>
<evidence type="ECO:0000313" key="4">
    <source>
        <dbReference type="Proteomes" id="UP001141259"/>
    </source>
</evidence>
<proteinExistence type="predicted"/>
<reference evidence="3" key="1">
    <citation type="submission" date="2022-08" db="EMBL/GenBank/DDBJ databases">
        <authorList>
            <person name="Tistechok S."/>
            <person name="Samborskyy M."/>
            <person name="Roman I."/>
        </authorList>
    </citation>
    <scope>NUCLEOTIDE SEQUENCE</scope>
    <source>
        <strain evidence="3">DSM 103496</strain>
    </source>
</reference>
<organism evidence="3 4">
    <name type="scientific">Umezawaea endophytica</name>
    <dbReference type="NCBI Taxonomy" id="1654476"/>
    <lineage>
        <taxon>Bacteria</taxon>
        <taxon>Bacillati</taxon>
        <taxon>Actinomycetota</taxon>
        <taxon>Actinomycetes</taxon>
        <taxon>Pseudonocardiales</taxon>
        <taxon>Pseudonocardiaceae</taxon>
        <taxon>Umezawaea</taxon>
    </lineage>
</organism>
<keyword evidence="1" id="KW-0472">Membrane</keyword>
<keyword evidence="1" id="KW-0812">Transmembrane</keyword>
<protein>
    <submittedName>
        <fullName evidence="3">(2Fe-2S)-binding protein</fullName>
    </submittedName>
</protein>
<dbReference type="EMBL" id="JANYMP010000008">
    <property type="protein sequence ID" value="MCS7478770.1"/>
    <property type="molecule type" value="Genomic_DNA"/>
</dbReference>
<dbReference type="Proteomes" id="UP001141259">
    <property type="component" value="Unassembled WGS sequence"/>
</dbReference>
<feature type="transmembrane region" description="Helical" evidence="1">
    <location>
        <begin position="80"/>
        <end position="99"/>
    </location>
</feature>
<comment type="caution">
    <text evidence="3">The sequence shown here is derived from an EMBL/GenBank/DDBJ whole genome shotgun (WGS) entry which is preliminary data.</text>
</comment>
<dbReference type="GO" id="GO:0051537">
    <property type="term" value="F:2 iron, 2 sulfur cluster binding"/>
    <property type="evidence" value="ECO:0007669"/>
    <property type="project" value="InterPro"/>
</dbReference>
<name>A0A9X3AGU7_9PSEU</name>
<sequence>MTIPANVRTRHASTPVAESITRVATRSDDVEVRFGLPADRGDWYLCSEMLEDPQLFSRWRKALAAWLVDEYGESSDRATAGYVMGWYLGVAGGLAGLLFHSARRVPSLKPADLAFRIADDDRPHVAGIALLSDDFLCLPDDPAGNHPAATVVADEQALAAVLRTRYIAHAAAFVSAYAPTVRLGRRMLWAAATDALDKGAWLAGRTCGDEATGVADAAMLLPHRVEPLTSASTMRFVDGEWTRKRESCCFTYVLPGADACDTCPRVCR</sequence>
<keyword evidence="4" id="KW-1185">Reference proteome</keyword>
<keyword evidence="1" id="KW-1133">Transmembrane helix</keyword>
<feature type="domain" description="Ferric siderophore reductase C-terminal" evidence="2">
    <location>
        <begin position="245"/>
        <end position="265"/>
    </location>
</feature>
<dbReference type="InterPro" id="IPR024726">
    <property type="entry name" value="FhuF_C"/>
</dbReference>
<evidence type="ECO:0000259" key="2">
    <source>
        <dbReference type="Pfam" id="PF11575"/>
    </source>
</evidence>
<gene>
    <name evidence="3" type="ORF">NZH93_18075</name>
</gene>
<dbReference type="RefSeq" id="WP_259624283.1">
    <property type="nucleotide sequence ID" value="NZ_JANYMP010000008.1"/>
</dbReference>
<accession>A0A9X3AGU7</accession>
<evidence type="ECO:0000256" key="1">
    <source>
        <dbReference type="SAM" id="Phobius"/>
    </source>
</evidence>